<protein>
    <submittedName>
        <fullName evidence="2">Uncharacterized protein</fullName>
    </submittedName>
</protein>
<dbReference type="EMBL" id="JAAMPC010000673">
    <property type="protein sequence ID" value="KAG2242080.1"/>
    <property type="molecule type" value="Genomic_DNA"/>
</dbReference>
<dbReference type="PANTHER" id="PTHR34536">
    <property type="entry name" value="DENTIN SIALOPHOSPHOPROTEIN-LIKE PROTEIN"/>
    <property type="match status" value="1"/>
</dbReference>
<keyword evidence="3" id="KW-1185">Reference proteome</keyword>
<feature type="compositionally biased region" description="Low complexity" evidence="1">
    <location>
        <begin position="260"/>
        <end position="269"/>
    </location>
</feature>
<accession>A0A8X7NZ11</accession>
<proteinExistence type="predicted"/>
<evidence type="ECO:0000313" key="2">
    <source>
        <dbReference type="EMBL" id="KAG2242080.1"/>
    </source>
</evidence>
<gene>
    <name evidence="2" type="ORF">Bca52824_096084</name>
</gene>
<dbReference type="PANTHER" id="PTHR34536:SF4">
    <property type="entry name" value="BTZ DOMAIN-CONTAINING PROTEIN"/>
    <property type="match status" value="1"/>
</dbReference>
<name>A0A8X7NZ11_BRACI</name>
<feature type="region of interest" description="Disordered" evidence="1">
    <location>
        <begin position="102"/>
        <end position="170"/>
    </location>
</feature>
<dbReference type="OrthoDB" id="758862at2759"/>
<evidence type="ECO:0000256" key="1">
    <source>
        <dbReference type="SAM" id="MobiDB-lite"/>
    </source>
</evidence>
<feature type="compositionally biased region" description="Basic and acidic residues" evidence="1">
    <location>
        <begin position="408"/>
        <end position="418"/>
    </location>
</feature>
<organism evidence="2 3">
    <name type="scientific">Brassica carinata</name>
    <name type="common">Ethiopian mustard</name>
    <name type="synonym">Abyssinian cabbage</name>
    <dbReference type="NCBI Taxonomy" id="52824"/>
    <lineage>
        <taxon>Eukaryota</taxon>
        <taxon>Viridiplantae</taxon>
        <taxon>Streptophyta</taxon>
        <taxon>Embryophyta</taxon>
        <taxon>Tracheophyta</taxon>
        <taxon>Spermatophyta</taxon>
        <taxon>Magnoliopsida</taxon>
        <taxon>eudicotyledons</taxon>
        <taxon>Gunneridae</taxon>
        <taxon>Pentapetalae</taxon>
        <taxon>rosids</taxon>
        <taxon>malvids</taxon>
        <taxon>Brassicales</taxon>
        <taxon>Brassicaceae</taxon>
        <taxon>Brassiceae</taxon>
        <taxon>Brassica</taxon>
    </lineage>
</organism>
<dbReference type="Proteomes" id="UP000886595">
    <property type="component" value="Unassembled WGS sequence"/>
</dbReference>
<comment type="caution">
    <text evidence="2">The sequence shown here is derived from an EMBL/GenBank/DDBJ whole genome shotgun (WGS) entry which is preliminary data.</text>
</comment>
<dbReference type="AlphaFoldDB" id="A0A8X7NZ11"/>
<feature type="region of interest" description="Disordered" evidence="1">
    <location>
        <begin position="241"/>
        <end position="270"/>
    </location>
</feature>
<feature type="compositionally biased region" description="Basic and acidic residues" evidence="1">
    <location>
        <begin position="371"/>
        <end position="385"/>
    </location>
</feature>
<sequence>MIQHFKNGGKVDNPEIVDNISPASYKAEISTIDNDPPPAESSEGSQSRFKTLDASESFVPLRMERERLSDFSLEQRKYLSRGSDDDSYKFSRERYHGKTMRSPRLNFMPDRRRFSDNTESNLQDRDTKNFESNNYGNIRRGGGFMSSSYRGRRSANDEASPFPHSFTRRSHGFKEDASAFHGFRDGEKFTRGVQSNDTEPMFMNQPRPYQDQEKDQLVRLRLLGTDHRKILMGIQSFLIGGHPQRHNSPPPYSHGPSNAGRGEVMQEGEGMQGERLWKRWYRFRKPYDRVVHRNWNNVDPRERVDYSDDFFEGPIHSERFGGDGNVERRQFGYRHDGASSFRQSYSSDGCALTNIEDGSDDVRYGQNPDIEMVKEQGIDGKDKTSTENASGRSKNMEEEETSKYSEIWQRDELGGDGF</sequence>
<reference evidence="2 3" key="1">
    <citation type="submission" date="2020-02" db="EMBL/GenBank/DDBJ databases">
        <authorList>
            <person name="Ma Q."/>
            <person name="Huang Y."/>
            <person name="Song X."/>
            <person name="Pei D."/>
        </authorList>
    </citation>
    <scope>NUCLEOTIDE SEQUENCE [LARGE SCALE GENOMIC DNA]</scope>
    <source>
        <strain evidence="2">Sxm20200214</strain>
        <tissue evidence="2">Leaf</tissue>
    </source>
</reference>
<feature type="region of interest" description="Disordered" evidence="1">
    <location>
        <begin position="27"/>
        <end position="53"/>
    </location>
</feature>
<evidence type="ECO:0000313" key="3">
    <source>
        <dbReference type="Proteomes" id="UP000886595"/>
    </source>
</evidence>
<feature type="region of interest" description="Disordered" evidence="1">
    <location>
        <begin position="339"/>
        <end position="418"/>
    </location>
</feature>
<feature type="compositionally biased region" description="Basic and acidic residues" evidence="1">
    <location>
        <begin position="109"/>
        <end position="129"/>
    </location>
</feature>